<organism evidence="1 2">
    <name type="scientific">Thelephora terrestris</name>
    <dbReference type="NCBI Taxonomy" id="56493"/>
    <lineage>
        <taxon>Eukaryota</taxon>
        <taxon>Fungi</taxon>
        <taxon>Dikarya</taxon>
        <taxon>Basidiomycota</taxon>
        <taxon>Agaricomycotina</taxon>
        <taxon>Agaricomycetes</taxon>
        <taxon>Thelephorales</taxon>
        <taxon>Thelephoraceae</taxon>
        <taxon>Thelephora</taxon>
    </lineage>
</organism>
<reference evidence="1" key="2">
    <citation type="submission" date="2020-11" db="EMBL/GenBank/DDBJ databases">
        <authorList>
            <consortium name="DOE Joint Genome Institute"/>
            <person name="Kuo A."/>
            <person name="Miyauchi S."/>
            <person name="Kiss E."/>
            <person name="Drula E."/>
            <person name="Kohler A."/>
            <person name="Sanchez-Garcia M."/>
            <person name="Andreopoulos B."/>
            <person name="Barry K.W."/>
            <person name="Bonito G."/>
            <person name="Buee M."/>
            <person name="Carver A."/>
            <person name="Chen C."/>
            <person name="Cichocki N."/>
            <person name="Clum A."/>
            <person name="Culley D."/>
            <person name="Crous P.W."/>
            <person name="Fauchery L."/>
            <person name="Girlanda M."/>
            <person name="Hayes R."/>
            <person name="Keri Z."/>
            <person name="Labutti K."/>
            <person name="Lipzen A."/>
            <person name="Lombard V."/>
            <person name="Magnuson J."/>
            <person name="Maillard F."/>
            <person name="Morin E."/>
            <person name="Murat C."/>
            <person name="Nolan M."/>
            <person name="Ohm R."/>
            <person name="Pangilinan J."/>
            <person name="Pereira M."/>
            <person name="Perotto S."/>
            <person name="Peter M."/>
            <person name="Riley R."/>
            <person name="Sitrit Y."/>
            <person name="Stielow B."/>
            <person name="Szollosi G."/>
            <person name="Zifcakova L."/>
            <person name="Stursova M."/>
            <person name="Spatafora J.W."/>
            <person name="Tedersoo L."/>
            <person name="Vaario L.-M."/>
            <person name="Yamada A."/>
            <person name="Yan M."/>
            <person name="Wang P."/>
            <person name="Xu J."/>
            <person name="Bruns T."/>
            <person name="Baldrian P."/>
            <person name="Vilgalys R."/>
            <person name="Henrissat B."/>
            <person name="Grigoriev I.V."/>
            <person name="Hibbett D."/>
            <person name="Nagy L.G."/>
            <person name="Martin F.M."/>
        </authorList>
    </citation>
    <scope>NUCLEOTIDE SEQUENCE</scope>
    <source>
        <strain evidence="1">UH-Tt-Lm1</strain>
    </source>
</reference>
<evidence type="ECO:0000313" key="1">
    <source>
        <dbReference type="EMBL" id="KAF9786708.1"/>
    </source>
</evidence>
<evidence type="ECO:0008006" key="3">
    <source>
        <dbReference type="Google" id="ProtNLM"/>
    </source>
</evidence>
<dbReference type="AlphaFoldDB" id="A0A9P6HH55"/>
<protein>
    <recommendedName>
        <fullName evidence="3">F-box domain-containing protein</fullName>
    </recommendedName>
</protein>
<dbReference type="Proteomes" id="UP000736335">
    <property type="component" value="Unassembled WGS sequence"/>
</dbReference>
<name>A0A9P6HH55_9AGAM</name>
<proteinExistence type="predicted"/>
<dbReference type="EMBL" id="WIUZ02000005">
    <property type="protein sequence ID" value="KAF9786708.1"/>
    <property type="molecule type" value="Genomic_DNA"/>
</dbReference>
<keyword evidence="2" id="KW-1185">Reference proteome</keyword>
<evidence type="ECO:0000313" key="2">
    <source>
        <dbReference type="Proteomes" id="UP000736335"/>
    </source>
</evidence>
<comment type="caution">
    <text evidence="1">The sequence shown here is derived from an EMBL/GenBank/DDBJ whole genome shotgun (WGS) entry which is preliminary data.</text>
</comment>
<sequence>MAIQRRRRTLPAELIGVICTHCDVHTLAQLARVNSSVYYEAQRVLYQDLALHRHLSNSRKKACIHSVLNDYSKASRVRSLTYHESCVVPLQERAEIIRLLAMVLKRAAALQHLDLWIYPETDVQALNTTLQKPTSLPSLRRFATNMPLGQDLVSFLSSHQTLQTFIVHHRIGAQEIKFYSSTFADLAESRAAQGLPPLSIFSNHSKRDYGYCYGACSRGRNVLFAFPHVPEKRSLVPTVSCGLSSIPSALAMGPMDIVAVYLDVDFNISLKDVVALLQPLQLAFDAVREFVLYVPRGRDIVLRGQSVPHRTCYVVPRDHYPGFSLD</sequence>
<accession>A0A9P6HH55</accession>
<reference evidence="1" key="1">
    <citation type="journal article" date="2020" name="Nat. Commun.">
        <title>Large-scale genome sequencing of mycorrhizal fungi provides insights into the early evolution of symbiotic traits.</title>
        <authorList>
            <person name="Miyauchi S."/>
            <person name="Kiss E."/>
            <person name="Kuo A."/>
            <person name="Drula E."/>
            <person name="Kohler A."/>
            <person name="Sanchez-Garcia M."/>
            <person name="Morin E."/>
            <person name="Andreopoulos B."/>
            <person name="Barry K.W."/>
            <person name="Bonito G."/>
            <person name="Buee M."/>
            <person name="Carver A."/>
            <person name="Chen C."/>
            <person name="Cichocki N."/>
            <person name="Clum A."/>
            <person name="Culley D."/>
            <person name="Crous P.W."/>
            <person name="Fauchery L."/>
            <person name="Girlanda M."/>
            <person name="Hayes R.D."/>
            <person name="Keri Z."/>
            <person name="LaButti K."/>
            <person name="Lipzen A."/>
            <person name="Lombard V."/>
            <person name="Magnuson J."/>
            <person name="Maillard F."/>
            <person name="Murat C."/>
            <person name="Nolan M."/>
            <person name="Ohm R.A."/>
            <person name="Pangilinan J."/>
            <person name="Pereira M.F."/>
            <person name="Perotto S."/>
            <person name="Peter M."/>
            <person name="Pfister S."/>
            <person name="Riley R."/>
            <person name="Sitrit Y."/>
            <person name="Stielow J.B."/>
            <person name="Szollosi G."/>
            <person name="Zifcakova L."/>
            <person name="Stursova M."/>
            <person name="Spatafora J.W."/>
            <person name="Tedersoo L."/>
            <person name="Vaario L.M."/>
            <person name="Yamada A."/>
            <person name="Yan M."/>
            <person name="Wang P."/>
            <person name="Xu J."/>
            <person name="Bruns T."/>
            <person name="Baldrian P."/>
            <person name="Vilgalys R."/>
            <person name="Dunand C."/>
            <person name="Henrissat B."/>
            <person name="Grigoriev I.V."/>
            <person name="Hibbett D."/>
            <person name="Nagy L.G."/>
            <person name="Martin F.M."/>
        </authorList>
    </citation>
    <scope>NUCLEOTIDE SEQUENCE</scope>
    <source>
        <strain evidence="1">UH-Tt-Lm1</strain>
    </source>
</reference>
<dbReference type="OrthoDB" id="10310219at2759"/>
<gene>
    <name evidence="1" type="ORF">BJ322DRAFT_1106839</name>
</gene>